<protein>
    <submittedName>
        <fullName evidence="2">Uncharacterized protein</fullName>
    </submittedName>
</protein>
<feature type="signal peptide" evidence="1">
    <location>
        <begin position="1"/>
        <end position="18"/>
    </location>
</feature>
<proteinExistence type="predicted"/>
<feature type="chain" id="PRO_5001545506" evidence="1">
    <location>
        <begin position="19"/>
        <end position="57"/>
    </location>
</feature>
<dbReference type="AlphaFoldDB" id="A0A026WEY6"/>
<organism evidence="2 3">
    <name type="scientific">Ooceraea biroi</name>
    <name type="common">Clonal raider ant</name>
    <name type="synonym">Cerapachys biroi</name>
    <dbReference type="NCBI Taxonomy" id="2015173"/>
    <lineage>
        <taxon>Eukaryota</taxon>
        <taxon>Metazoa</taxon>
        <taxon>Ecdysozoa</taxon>
        <taxon>Arthropoda</taxon>
        <taxon>Hexapoda</taxon>
        <taxon>Insecta</taxon>
        <taxon>Pterygota</taxon>
        <taxon>Neoptera</taxon>
        <taxon>Endopterygota</taxon>
        <taxon>Hymenoptera</taxon>
        <taxon>Apocrita</taxon>
        <taxon>Aculeata</taxon>
        <taxon>Formicoidea</taxon>
        <taxon>Formicidae</taxon>
        <taxon>Dorylinae</taxon>
        <taxon>Ooceraea</taxon>
    </lineage>
</organism>
<name>A0A026WEY6_OOCBI</name>
<evidence type="ECO:0000313" key="3">
    <source>
        <dbReference type="Proteomes" id="UP000053097"/>
    </source>
</evidence>
<gene>
    <name evidence="2" type="ORF">X777_06086</name>
</gene>
<keyword evidence="3" id="KW-1185">Reference proteome</keyword>
<evidence type="ECO:0000313" key="2">
    <source>
        <dbReference type="EMBL" id="EZA54236.1"/>
    </source>
</evidence>
<dbReference type="EMBL" id="KK107260">
    <property type="protein sequence ID" value="EZA54236.1"/>
    <property type="molecule type" value="Genomic_DNA"/>
</dbReference>
<accession>A0A026WEY6</accession>
<sequence length="57" mass="6387">MNLHVNIFLILGAFCVEPEGLRGFGGFFMLSMSNSLRVHSFCNGRNRLSEACTVQHK</sequence>
<evidence type="ECO:0000256" key="1">
    <source>
        <dbReference type="SAM" id="SignalP"/>
    </source>
</evidence>
<reference evidence="2 3" key="1">
    <citation type="journal article" date="2014" name="Curr. Biol.">
        <title>The genome of the clonal raider ant Cerapachys biroi.</title>
        <authorList>
            <person name="Oxley P.R."/>
            <person name="Ji L."/>
            <person name="Fetter-Pruneda I."/>
            <person name="McKenzie S.K."/>
            <person name="Li C."/>
            <person name="Hu H."/>
            <person name="Zhang G."/>
            <person name="Kronauer D.J."/>
        </authorList>
    </citation>
    <scope>NUCLEOTIDE SEQUENCE [LARGE SCALE GENOMIC DNA]</scope>
</reference>
<keyword evidence="1" id="KW-0732">Signal</keyword>
<dbReference type="Proteomes" id="UP000053097">
    <property type="component" value="Unassembled WGS sequence"/>
</dbReference>